<evidence type="ECO:0000313" key="1">
    <source>
        <dbReference type="EMBL" id="USJ29649.1"/>
    </source>
</evidence>
<sequence>MIRIYLDWNVISNLKRPEYKQLDDFIIGHKEQLLFPYSPAHFKDLMKSYSLDNQQFDSDLAKLQQLTEKHFFGLKDNYVVPLFGTPEEYFRYEIESLQNADPSGYDFEKNVLDLDNFGAELGLESFGSMIKRLLQSQMSEINVTEENRSLLNTLFPNLSNGSNLWDFVKDFGFFTSSLLNDGSFYRNLRKGLGDHGFKLEPNAGNWSEDDVIRNIDEFLKSINTTFRGYIESVLKINKLDENIYNFFTTAYLVLDMIGYKSDKLPKPTDNMQNIMTDADHAFYAAHCDYLVGLDKKQLLKSKVLYNEFKLPVKILTPDQLIDELLSVMHVQSDKTYFVDNVLELYKKDKIVESFPPLEDGAPFVDVIKLDRYFFDFFNYATCAYYTEEDILIVTFKKVFKNYSKFVFYTEVEKVVDKICDYFADMNYVDVLQRRKFIEDGEEPEIVWEDDGLVIKVEKDIDTHRPILVLAVKFSA</sequence>
<name>A0ABY4XH67_9BACT</name>
<proteinExistence type="predicted"/>
<dbReference type="Proteomes" id="UP001055420">
    <property type="component" value="Chromosome"/>
</dbReference>
<dbReference type="RefSeq" id="WP_235165460.1">
    <property type="nucleotide sequence ID" value="NZ_CP098805.1"/>
</dbReference>
<gene>
    <name evidence="1" type="ORF">NFI80_17400</name>
</gene>
<accession>A0ABY4XH67</accession>
<protein>
    <recommendedName>
        <fullName evidence="3">DUF4935 domain-containing protein</fullName>
    </recommendedName>
</protein>
<evidence type="ECO:0008006" key="3">
    <source>
        <dbReference type="Google" id="ProtNLM"/>
    </source>
</evidence>
<reference evidence="1" key="1">
    <citation type="submission" date="2022-06" db="EMBL/GenBank/DDBJ databases">
        <title>Novel species in genus Dyadobacter.</title>
        <authorList>
            <person name="Ma C."/>
        </authorList>
    </citation>
    <scope>NUCLEOTIDE SEQUENCE</scope>
    <source>
        <strain evidence="1">CY22</strain>
    </source>
</reference>
<evidence type="ECO:0000313" key="2">
    <source>
        <dbReference type="Proteomes" id="UP001055420"/>
    </source>
</evidence>
<dbReference type="EMBL" id="CP098805">
    <property type="protein sequence ID" value="USJ29649.1"/>
    <property type="molecule type" value="Genomic_DNA"/>
</dbReference>
<organism evidence="1 2">
    <name type="scientific">Dyadobacter chenhuakuii</name>
    <dbReference type="NCBI Taxonomy" id="2909339"/>
    <lineage>
        <taxon>Bacteria</taxon>
        <taxon>Pseudomonadati</taxon>
        <taxon>Bacteroidota</taxon>
        <taxon>Cytophagia</taxon>
        <taxon>Cytophagales</taxon>
        <taxon>Spirosomataceae</taxon>
        <taxon>Dyadobacter</taxon>
    </lineage>
</organism>
<keyword evidence="2" id="KW-1185">Reference proteome</keyword>